<evidence type="ECO:0000313" key="1">
    <source>
        <dbReference type="EMBL" id="CAF2143619.1"/>
    </source>
</evidence>
<organism evidence="1">
    <name type="scientific">Brassica napus</name>
    <name type="common">Rape</name>
    <dbReference type="NCBI Taxonomy" id="3708"/>
    <lineage>
        <taxon>Eukaryota</taxon>
        <taxon>Viridiplantae</taxon>
        <taxon>Streptophyta</taxon>
        <taxon>Embryophyta</taxon>
        <taxon>Tracheophyta</taxon>
        <taxon>Spermatophyta</taxon>
        <taxon>Magnoliopsida</taxon>
        <taxon>eudicotyledons</taxon>
        <taxon>Gunneridae</taxon>
        <taxon>Pentapetalae</taxon>
        <taxon>rosids</taxon>
        <taxon>malvids</taxon>
        <taxon>Brassicales</taxon>
        <taxon>Brassicaceae</taxon>
        <taxon>Brassiceae</taxon>
        <taxon>Brassica</taxon>
    </lineage>
</organism>
<dbReference type="Proteomes" id="UP001295469">
    <property type="component" value="Chromosome A02"/>
</dbReference>
<dbReference type="EMBL" id="HG994356">
    <property type="protein sequence ID" value="CAF2143619.1"/>
    <property type="molecule type" value="Genomic_DNA"/>
</dbReference>
<sequence length="90" mass="10304">MKVLKIYMDQHSIVMNVDAFCYDTTLLWYIDFTGSIMGSRDRNHSSNTTGDISVTTQSEERKRCSFNAYLYNQPTGSATYIRQTELSLTA</sequence>
<proteinExistence type="predicted"/>
<accession>A0A816X7H1</accession>
<dbReference type="AlphaFoldDB" id="A0A816X7H1"/>
<protein>
    <submittedName>
        <fullName evidence="1">(rape) hypothetical protein</fullName>
    </submittedName>
</protein>
<reference evidence="1" key="1">
    <citation type="submission" date="2021-01" db="EMBL/GenBank/DDBJ databases">
        <authorList>
            <consortium name="Genoscope - CEA"/>
            <person name="William W."/>
        </authorList>
    </citation>
    <scope>NUCLEOTIDE SEQUENCE</scope>
</reference>
<name>A0A816X7H1_BRANA</name>
<gene>
    <name evidence="1" type="ORF">DARMORV10_A02P35500.1</name>
</gene>